<comment type="subcellular location">
    <subcellularLocation>
        <location evidence="1">Endomembrane system</location>
        <topology evidence="1">Multi-pass membrane protein</topology>
    </subcellularLocation>
</comment>
<reference evidence="7" key="1">
    <citation type="submission" date="2012-02" db="EMBL/GenBank/DDBJ databases">
        <title>The complete genome of Halobacteroides halobius DSM 5150.</title>
        <authorList>
            <person name="Lucas S."/>
            <person name="Copeland A."/>
            <person name="Lapidus A."/>
            <person name="Glavina del Rio T."/>
            <person name="Dalin E."/>
            <person name="Tice H."/>
            <person name="Bruce D."/>
            <person name="Goodwin L."/>
            <person name="Pitluck S."/>
            <person name="Peters L."/>
            <person name="Mikhailova N."/>
            <person name="Gu W."/>
            <person name="Kyrpides N."/>
            <person name="Mavromatis K."/>
            <person name="Ivanova N."/>
            <person name="Brettin T."/>
            <person name="Detter J.C."/>
            <person name="Han C."/>
            <person name="Larimer F."/>
            <person name="Land M."/>
            <person name="Hauser L."/>
            <person name="Markowitz V."/>
            <person name="Cheng J.-F."/>
            <person name="Hugenholtz P."/>
            <person name="Woyke T."/>
            <person name="Wu D."/>
            <person name="Tindall B."/>
            <person name="Pomrenke H."/>
            <person name="Brambilla E."/>
            <person name="Klenk H.-P."/>
            <person name="Eisen J.A."/>
        </authorList>
    </citation>
    <scope>NUCLEOTIDE SEQUENCE [LARGE SCALE GENOMIC DNA]</scope>
    <source>
        <strain evidence="7">ATCC 35273 / DSM 5150 / MD-1</strain>
    </source>
</reference>
<evidence type="ECO:0000313" key="6">
    <source>
        <dbReference type="EMBL" id="AGB40885.1"/>
    </source>
</evidence>
<evidence type="ECO:0000256" key="1">
    <source>
        <dbReference type="ARBA" id="ARBA00004127"/>
    </source>
</evidence>
<keyword evidence="2" id="KW-0812">Transmembrane</keyword>
<evidence type="ECO:0000256" key="3">
    <source>
        <dbReference type="ARBA" id="ARBA00022989"/>
    </source>
</evidence>
<organism evidence="6 7">
    <name type="scientific">Halobacteroides halobius (strain ATCC 35273 / DSM 5150 / MD-1)</name>
    <dbReference type="NCBI Taxonomy" id="748449"/>
    <lineage>
        <taxon>Bacteria</taxon>
        <taxon>Bacillati</taxon>
        <taxon>Bacillota</taxon>
        <taxon>Clostridia</taxon>
        <taxon>Halanaerobiales</taxon>
        <taxon>Halobacteroidaceae</taxon>
        <taxon>Halobacteroides</taxon>
    </lineage>
</organism>
<feature type="domain" description="DUF1232" evidence="5">
    <location>
        <begin position="32"/>
        <end position="64"/>
    </location>
</feature>
<dbReference type="EMBL" id="CP003359">
    <property type="protein sequence ID" value="AGB40885.1"/>
    <property type="molecule type" value="Genomic_DNA"/>
</dbReference>
<name>L0K8M2_HALHC</name>
<dbReference type="OrthoDB" id="9800202at2"/>
<evidence type="ECO:0000313" key="7">
    <source>
        <dbReference type="Proteomes" id="UP000010880"/>
    </source>
</evidence>
<dbReference type="HOGENOM" id="CLU_175273_0_0_9"/>
<dbReference type="Proteomes" id="UP000010880">
    <property type="component" value="Chromosome"/>
</dbReference>
<dbReference type="InterPro" id="IPR010652">
    <property type="entry name" value="DUF1232"/>
</dbReference>
<proteinExistence type="predicted"/>
<dbReference type="AlphaFoldDB" id="L0K8M2"/>
<sequence>MKQQFKKIKKIFGSLKLAGEYLMDSEASLAKKILLVTPLFYIIAPFDLVSDIIPILGWLDDTVIGLVLWNYMYGILSDYNSKDDKADYTLDDDEYDIE</sequence>
<protein>
    <recommendedName>
        <fullName evidence="5">DUF1232 domain-containing protein</fullName>
    </recommendedName>
</protein>
<keyword evidence="7" id="KW-1185">Reference proteome</keyword>
<evidence type="ECO:0000256" key="4">
    <source>
        <dbReference type="ARBA" id="ARBA00023136"/>
    </source>
</evidence>
<dbReference type="STRING" id="748449.Halha_0924"/>
<dbReference type="RefSeq" id="WP_015326610.1">
    <property type="nucleotide sequence ID" value="NC_019978.1"/>
</dbReference>
<keyword evidence="4" id="KW-0472">Membrane</keyword>
<keyword evidence="3" id="KW-1133">Transmembrane helix</keyword>
<dbReference type="KEGG" id="hhl:Halha_0924"/>
<dbReference type="Pfam" id="PF06803">
    <property type="entry name" value="DUF1232"/>
    <property type="match status" value="1"/>
</dbReference>
<dbReference type="eggNOG" id="COG3339">
    <property type="taxonomic scope" value="Bacteria"/>
</dbReference>
<dbReference type="GO" id="GO:0012505">
    <property type="term" value="C:endomembrane system"/>
    <property type="evidence" value="ECO:0007669"/>
    <property type="project" value="UniProtKB-SubCell"/>
</dbReference>
<evidence type="ECO:0000259" key="5">
    <source>
        <dbReference type="Pfam" id="PF06803"/>
    </source>
</evidence>
<gene>
    <name evidence="6" type="ordered locus">Halha_0924</name>
</gene>
<evidence type="ECO:0000256" key="2">
    <source>
        <dbReference type="ARBA" id="ARBA00022692"/>
    </source>
</evidence>
<accession>L0K8M2</accession>